<dbReference type="Gene3D" id="3.40.30.10">
    <property type="entry name" value="Glutaredoxin"/>
    <property type="match status" value="1"/>
</dbReference>
<gene>
    <name evidence="1" type="ORF">EYC98_11240</name>
</gene>
<keyword evidence="2" id="KW-1185">Reference proteome</keyword>
<name>A0ABT3TJ94_9GAMM</name>
<reference evidence="1" key="1">
    <citation type="submission" date="2019-02" db="EMBL/GenBank/DDBJ databases">
        <authorList>
            <person name="Li S.-H."/>
        </authorList>
    </citation>
    <scope>NUCLEOTIDE SEQUENCE</scope>
    <source>
        <strain evidence="1">IMCC14734</strain>
    </source>
</reference>
<protein>
    <submittedName>
        <fullName evidence="1">Glutaredoxin family protein</fullName>
    </submittedName>
</protein>
<evidence type="ECO:0000313" key="1">
    <source>
        <dbReference type="EMBL" id="MCX2981437.1"/>
    </source>
</evidence>
<accession>A0ABT3TJ94</accession>
<evidence type="ECO:0000313" key="2">
    <source>
        <dbReference type="Proteomes" id="UP001143362"/>
    </source>
</evidence>
<proteinExistence type="predicted"/>
<dbReference type="Proteomes" id="UP001143362">
    <property type="component" value="Unassembled WGS sequence"/>
</dbReference>
<dbReference type="RefSeq" id="WP_279245437.1">
    <property type="nucleotide sequence ID" value="NZ_SHNN01000002.1"/>
</dbReference>
<dbReference type="SUPFAM" id="SSF52833">
    <property type="entry name" value="Thioredoxin-like"/>
    <property type="match status" value="1"/>
</dbReference>
<dbReference type="InterPro" id="IPR008554">
    <property type="entry name" value="Glutaredoxin-like"/>
</dbReference>
<comment type="caution">
    <text evidence="1">The sequence shown here is derived from an EMBL/GenBank/DDBJ whole genome shotgun (WGS) entry which is preliminary data.</text>
</comment>
<dbReference type="CDD" id="cd02976">
    <property type="entry name" value="NrdH"/>
    <property type="match status" value="1"/>
</dbReference>
<dbReference type="EMBL" id="SHNN01000002">
    <property type="protein sequence ID" value="MCX2981437.1"/>
    <property type="molecule type" value="Genomic_DNA"/>
</dbReference>
<sequence length="93" mass="9890">MSVATTSDLTLYSTSACHLCEQALELLQPWLAQGITVTTVDISADDALFERYGWLIPVLRRGDGGAELNWPFTPAQIAALLQAAVPSAPSTGD</sequence>
<organism evidence="1 2">
    <name type="scientific">Candidatus Litorirhabdus singularis</name>
    <dbReference type="NCBI Taxonomy" id="2518993"/>
    <lineage>
        <taxon>Bacteria</taxon>
        <taxon>Pseudomonadati</taxon>
        <taxon>Pseudomonadota</taxon>
        <taxon>Gammaproteobacteria</taxon>
        <taxon>Cellvibrionales</taxon>
        <taxon>Halieaceae</taxon>
        <taxon>Candidatus Litorirhabdus</taxon>
    </lineage>
</organism>
<dbReference type="Pfam" id="PF05768">
    <property type="entry name" value="Glrx-like"/>
    <property type="match status" value="1"/>
</dbReference>
<dbReference type="InterPro" id="IPR036249">
    <property type="entry name" value="Thioredoxin-like_sf"/>
</dbReference>